<proteinExistence type="predicted"/>
<accession>A0A5N5CW00</accession>
<name>A0A5N5CW00_9PEZI</name>
<protein>
    <submittedName>
        <fullName evidence="2">Uncharacterized protein</fullName>
    </submittedName>
</protein>
<evidence type="ECO:0000313" key="2">
    <source>
        <dbReference type="EMBL" id="KAB2569527.1"/>
    </source>
</evidence>
<feature type="compositionally biased region" description="Polar residues" evidence="1">
    <location>
        <begin position="24"/>
        <end position="48"/>
    </location>
</feature>
<sequence length="390" mass="44848">MEQQEQQVQSSTTTNVDSAIPDSAPSQTDRLWSAVRTASRSDTQDGATTDYVSTTIKSADCDDEDYEITALRPRGVKMIWCIPGEINENPFYHFQTKIAPESGKVAHYQKLLSPEIDQFIDGGPAFNERLEAEYKTGRLWRYSKRRWINLAITFLFRQDVMNRDRKKTGLFMAERKDEELIESFLDWFTPPILAEDDDTKPCDFKLFTDIAYWLSLQAFKGTWKSVASYYTCLYRDRAILPYLSVAFEQDPWDSSAVQKAVNRMASAATISQFNRYHLRERMKKETEIGGVKWSTADDAAIRHYGMIICGHKWEVYLAAPRVAPHGEWMGTDIKKVDRGNLDLVEGVEECVNWINEIHLWGLGEYAQNVRADIESLAETSELTSRRLRGQ</sequence>
<evidence type="ECO:0000256" key="1">
    <source>
        <dbReference type="SAM" id="MobiDB-lite"/>
    </source>
</evidence>
<feature type="compositionally biased region" description="Low complexity" evidence="1">
    <location>
        <begin position="1"/>
        <end position="14"/>
    </location>
</feature>
<gene>
    <name evidence="2" type="ORF">DBV05_g11798</name>
</gene>
<dbReference type="EMBL" id="VCHE01000187">
    <property type="protein sequence ID" value="KAB2569527.1"/>
    <property type="molecule type" value="Genomic_DNA"/>
</dbReference>
<dbReference type="Proteomes" id="UP000325902">
    <property type="component" value="Unassembled WGS sequence"/>
</dbReference>
<organism evidence="2 3">
    <name type="scientific">Lasiodiplodia theobromae</name>
    <dbReference type="NCBI Taxonomy" id="45133"/>
    <lineage>
        <taxon>Eukaryota</taxon>
        <taxon>Fungi</taxon>
        <taxon>Dikarya</taxon>
        <taxon>Ascomycota</taxon>
        <taxon>Pezizomycotina</taxon>
        <taxon>Dothideomycetes</taxon>
        <taxon>Dothideomycetes incertae sedis</taxon>
        <taxon>Botryosphaeriales</taxon>
        <taxon>Botryosphaeriaceae</taxon>
        <taxon>Lasiodiplodia</taxon>
    </lineage>
</organism>
<evidence type="ECO:0000313" key="3">
    <source>
        <dbReference type="Proteomes" id="UP000325902"/>
    </source>
</evidence>
<dbReference type="OrthoDB" id="5426911at2759"/>
<dbReference type="AlphaFoldDB" id="A0A5N5CW00"/>
<reference evidence="2 3" key="1">
    <citation type="journal article" date="2019" name="Sci. Rep.">
        <title>A multi-omics analysis of the grapevine pathogen Lasiodiplodia theobromae reveals that temperature affects the expression of virulence- and pathogenicity-related genes.</title>
        <authorList>
            <person name="Felix C."/>
            <person name="Meneses R."/>
            <person name="Goncalves M.F.M."/>
            <person name="Tilleman L."/>
            <person name="Duarte A.S."/>
            <person name="Jorrin-Novo J.V."/>
            <person name="Van de Peer Y."/>
            <person name="Deforce D."/>
            <person name="Van Nieuwerburgh F."/>
            <person name="Esteves A.C."/>
            <person name="Alves A."/>
        </authorList>
    </citation>
    <scope>NUCLEOTIDE SEQUENCE [LARGE SCALE GENOMIC DNA]</scope>
    <source>
        <strain evidence="2 3">LA-SOL3</strain>
    </source>
</reference>
<comment type="caution">
    <text evidence="2">The sequence shown here is derived from an EMBL/GenBank/DDBJ whole genome shotgun (WGS) entry which is preliminary data.</text>
</comment>
<keyword evidence="3" id="KW-1185">Reference proteome</keyword>
<feature type="region of interest" description="Disordered" evidence="1">
    <location>
        <begin position="1"/>
        <end position="48"/>
    </location>
</feature>